<evidence type="ECO:0000313" key="4">
    <source>
        <dbReference type="Proteomes" id="UP000235803"/>
    </source>
</evidence>
<proteinExistence type="inferred from homology"/>
<dbReference type="PANTHER" id="PTHR42733:SF12">
    <property type="entry name" value="PROTEINASE"/>
    <property type="match status" value="1"/>
</dbReference>
<feature type="domain" description="DJ-1/PfpI" evidence="2">
    <location>
        <begin position="8"/>
        <end position="176"/>
    </location>
</feature>
<keyword evidence="3" id="KW-0378">Hydrolase</keyword>
<dbReference type="Gene3D" id="3.40.50.880">
    <property type="match status" value="1"/>
</dbReference>
<dbReference type="Proteomes" id="UP000235803">
    <property type="component" value="Unassembled WGS sequence"/>
</dbReference>
<sequence length="187" mass="20513">MSQKLNGKKVAILATDGFEESELSEPRAALERFGATVHVIAPGKDSIRAWAGSDWGKPHDVDERLEEVKADDYDALVLPGGLFNPDALRQNEQALAFTRQFFVAHKPVGAICHGPWVLINAGVAKGRRMTSYPSVEQDLRNAGAEWVNREVVVDSGLVTSRKPDDLEAFCAKLIEEIGEGKHSRQHA</sequence>
<dbReference type="AlphaFoldDB" id="A0A2N7TVA5"/>
<protein>
    <submittedName>
        <fullName evidence="3">Protease</fullName>
    </submittedName>
</protein>
<dbReference type="PROSITE" id="PS51276">
    <property type="entry name" value="PEPTIDASE_C56_PFPI"/>
    <property type="match status" value="1"/>
</dbReference>
<evidence type="ECO:0000259" key="2">
    <source>
        <dbReference type="Pfam" id="PF01965"/>
    </source>
</evidence>
<dbReference type="RefSeq" id="WP_102655587.1">
    <property type="nucleotide sequence ID" value="NZ_PNRF01000047.1"/>
</dbReference>
<accession>A0A2N7TVA5</accession>
<gene>
    <name evidence="3" type="ORF">C1H69_22360</name>
</gene>
<keyword evidence="3" id="KW-0645">Protease</keyword>
<dbReference type="CDD" id="cd03134">
    <property type="entry name" value="GATase1_PfpI_like"/>
    <property type="match status" value="1"/>
</dbReference>
<dbReference type="InterPro" id="IPR006286">
    <property type="entry name" value="C56_PfpI-like"/>
</dbReference>
<dbReference type="SUPFAM" id="SSF52317">
    <property type="entry name" value="Class I glutamine amidotransferase-like"/>
    <property type="match status" value="1"/>
</dbReference>
<dbReference type="GO" id="GO:0008233">
    <property type="term" value="F:peptidase activity"/>
    <property type="evidence" value="ECO:0007669"/>
    <property type="project" value="UniProtKB-KW"/>
</dbReference>
<dbReference type="Pfam" id="PF01965">
    <property type="entry name" value="DJ-1_PfpI"/>
    <property type="match status" value="1"/>
</dbReference>
<dbReference type="InterPro" id="IPR002818">
    <property type="entry name" value="DJ-1/PfpI"/>
</dbReference>
<dbReference type="NCBIfam" id="TIGR01382">
    <property type="entry name" value="PfpI"/>
    <property type="match status" value="1"/>
</dbReference>
<comment type="caution">
    <text evidence="3">The sequence shown here is derived from an EMBL/GenBank/DDBJ whole genome shotgun (WGS) entry which is preliminary data.</text>
</comment>
<reference evidence="3 4" key="1">
    <citation type="submission" date="2018-01" db="EMBL/GenBank/DDBJ databases">
        <title>Halomonas endophytica sp. nov., isolated from storage liquid in the stems of Populus euphratica.</title>
        <authorList>
            <person name="Chen C."/>
        </authorList>
    </citation>
    <scope>NUCLEOTIDE SEQUENCE [LARGE SCALE GENOMIC DNA]</scope>
    <source>
        <strain evidence="3 4">MC28</strain>
    </source>
</reference>
<evidence type="ECO:0000313" key="3">
    <source>
        <dbReference type="EMBL" id="PMR72122.1"/>
    </source>
</evidence>
<dbReference type="InterPro" id="IPR029062">
    <property type="entry name" value="Class_I_gatase-like"/>
</dbReference>
<dbReference type="PANTHER" id="PTHR42733">
    <property type="entry name" value="DJ-1 PROTEIN"/>
    <property type="match status" value="1"/>
</dbReference>
<dbReference type="EMBL" id="PNRF01000047">
    <property type="protein sequence ID" value="PMR72122.1"/>
    <property type="molecule type" value="Genomic_DNA"/>
</dbReference>
<comment type="similarity">
    <text evidence="1">Belongs to the peptidase C56 family.</text>
</comment>
<dbReference type="OrthoDB" id="9792284at2"/>
<name>A0A2N7TVA5_9GAMM</name>
<keyword evidence="4" id="KW-1185">Reference proteome</keyword>
<evidence type="ECO:0000256" key="1">
    <source>
        <dbReference type="ARBA" id="ARBA00008542"/>
    </source>
</evidence>
<dbReference type="GO" id="GO:0006508">
    <property type="term" value="P:proteolysis"/>
    <property type="evidence" value="ECO:0007669"/>
    <property type="project" value="UniProtKB-KW"/>
</dbReference>
<organism evidence="3 4">
    <name type="scientific">Billgrantia endophytica</name>
    <dbReference type="NCBI Taxonomy" id="2033802"/>
    <lineage>
        <taxon>Bacteria</taxon>
        <taxon>Pseudomonadati</taxon>
        <taxon>Pseudomonadota</taxon>
        <taxon>Gammaproteobacteria</taxon>
        <taxon>Oceanospirillales</taxon>
        <taxon>Halomonadaceae</taxon>
        <taxon>Billgrantia</taxon>
    </lineage>
</organism>